<feature type="domain" description="Integrase catalytic" evidence="14">
    <location>
        <begin position="554"/>
        <end position="719"/>
    </location>
</feature>
<dbReference type="Pfam" id="PF25597">
    <property type="entry name" value="SH3_retrovirus"/>
    <property type="match status" value="1"/>
</dbReference>
<keyword evidence="8" id="KW-0239">DNA-directed DNA polymerase</keyword>
<dbReference type="Pfam" id="PF13976">
    <property type="entry name" value="gag_pre-integrs"/>
    <property type="match status" value="1"/>
</dbReference>
<feature type="compositionally biased region" description="Basic and acidic residues" evidence="12">
    <location>
        <begin position="1442"/>
        <end position="1458"/>
    </location>
</feature>
<dbReference type="SUPFAM" id="SSF57756">
    <property type="entry name" value="Retrovirus zinc finger-like domains"/>
    <property type="match status" value="1"/>
</dbReference>
<name>A0A6A4FJP5_9STRA</name>
<dbReference type="GO" id="GO:0006310">
    <property type="term" value="P:DNA recombination"/>
    <property type="evidence" value="ECO:0007669"/>
    <property type="project" value="UniProtKB-KW"/>
</dbReference>
<keyword evidence="11" id="KW-0862">Zinc</keyword>
<keyword evidence="6" id="KW-0229">DNA integration</keyword>
<dbReference type="PROSITE" id="PS50158">
    <property type="entry name" value="ZF_CCHC"/>
    <property type="match status" value="1"/>
</dbReference>
<evidence type="ECO:0000313" key="16">
    <source>
        <dbReference type="Proteomes" id="UP000434957"/>
    </source>
</evidence>
<dbReference type="Gene3D" id="3.30.420.10">
    <property type="entry name" value="Ribonuclease H-like superfamily/Ribonuclease H"/>
    <property type="match status" value="1"/>
</dbReference>
<evidence type="ECO:0000256" key="10">
    <source>
        <dbReference type="ARBA" id="ARBA00023268"/>
    </source>
</evidence>
<feature type="compositionally biased region" description="Polar residues" evidence="12">
    <location>
        <begin position="209"/>
        <end position="225"/>
    </location>
</feature>
<evidence type="ECO:0008006" key="17">
    <source>
        <dbReference type="Google" id="ProtNLM"/>
    </source>
</evidence>
<feature type="domain" description="CCHC-type" evidence="13">
    <location>
        <begin position="257"/>
        <end position="271"/>
    </location>
</feature>
<evidence type="ECO:0000259" key="14">
    <source>
        <dbReference type="PROSITE" id="PS50994"/>
    </source>
</evidence>
<feature type="compositionally biased region" description="Polar residues" evidence="12">
    <location>
        <begin position="1428"/>
        <end position="1440"/>
    </location>
</feature>
<keyword evidence="4" id="KW-0378">Hydrolase</keyword>
<dbReference type="GO" id="GO:0003676">
    <property type="term" value="F:nucleic acid binding"/>
    <property type="evidence" value="ECO:0007669"/>
    <property type="project" value="InterPro"/>
</dbReference>
<keyword evidence="16" id="KW-1185">Reference proteome</keyword>
<dbReference type="InterPro" id="IPR025724">
    <property type="entry name" value="GAG-pre-integrase_dom"/>
</dbReference>
<dbReference type="GO" id="GO:0015074">
    <property type="term" value="P:DNA integration"/>
    <property type="evidence" value="ECO:0007669"/>
    <property type="project" value="UniProtKB-KW"/>
</dbReference>
<evidence type="ECO:0000313" key="15">
    <source>
        <dbReference type="EMBL" id="KAE9344982.1"/>
    </source>
</evidence>
<dbReference type="GO" id="GO:0003887">
    <property type="term" value="F:DNA-directed DNA polymerase activity"/>
    <property type="evidence" value="ECO:0007669"/>
    <property type="project" value="UniProtKB-KW"/>
</dbReference>
<dbReference type="PANTHER" id="PTHR42648">
    <property type="entry name" value="TRANSPOSASE, PUTATIVE-RELATED"/>
    <property type="match status" value="1"/>
</dbReference>
<keyword evidence="8" id="KW-0548">Nucleotidyltransferase</keyword>
<dbReference type="InterPro" id="IPR039537">
    <property type="entry name" value="Retrotran_Ty1/copia-like"/>
</dbReference>
<gene>
    <name evidence="15" type="ORF">PR003_g8188</name>
</gene>
<keyword evidence="3" id="KW-0255">Endonuclease</keyword>
<keyword evidence="2" id="KW-0479">Metal-binding</keyword>
<evidence type="ECO:0000256" key="9">
    <source>
        <dbReference type="ARBA" id="ARBA00023172"/>
    </source>
</evidence>
<feature type="compositionally biased region" description="Low complexity" evidence="12">
    <location>
        <begin position="278"/>
        <end position="288"/>
    </location>
</feature>
<evidence type="ECO:0000256" key="8">
    <source>
        <dbReference type="ARBA" id="ARBA00022932"/>
    </source>
</evidence>
<feature type="region of interest" description="Disordered" evidence="12">
    <location>
        <begin position="199"/>
        <end position="248"/>
    </location>
</feature>
<dbReference type="GO" id="GO:0016787">
    <property type="term" value="F:hydrolase activity"/>
    <property type="evidence" value="ECO:0007669"/>
    <property type="project" value="UniProtKB-KW"/>
</dbReference>
<dbReference type="GO" id="GO:0004519">
    <property type="term" value="F:endonuclease activity"/>
    <property type="evidence" value="ECO:0007669"/>
    <property type="project" value="UniProtKB-KW"/>
</dbReference>
<feature type="region of interest" description="Disordered" evidence="12">
    <location>
        <begin position="1414"/>
        <end position="1469"/>
    </location>
</feature>
<evidence type="ECO:0000256" key="11">
    <source>
        <dbReference type="PROSITE-ProRule" id="PRU00047"/>
    </source>
</evidence>
<dbReference type="InterPro" id="IPR012337">
    <property type="entry name" value="RNaseH-like_sf"/>
</dbReference>
<keyword evidence="1" id="KW-0540">Nuclease</keyword>
<evidence type="ECO:0000256" key="3">
    <source>
        <dbReference type="ARBA" id="ARBA00022759"/>
    </source>
</evidence>
<evidence type="ECO:0000256" key="12">
    <source>
        <dbReference type="SAM" id="MobiDB-lite"/>
    </source>
</evidence>
<keyword evidence="7" id="KW-0695">RNA-directed DNA polymerase</keyword>
<dbReference type="InterPro" id="IPR013103">
    <property type="entry name" value="RVT_2"/>
</dbReference>
<dbReference type="SUPFAM" id="SSF53098">
    <property type="entry name" value="Ribonuclease H-like"/>
    <property type="match status" value="1"/>
</dbReference>
<proteinExistence type="predicted"/>
<dbReference type="PROSITE" id="PS50994">
    <property type="entry name" value="INTEGRASE"/>
    <property type="match status" value="1"/>
</dbReference>
<evidence type="ECO:0000256" key="5">
    <source>
        <dbReference type="ARBA" id="ARBA00022842"/>
    </source>
</evidence>
<evidence type="ECO:0000256" key="4">
    <source>
        <dbReference type="ARBA" id="ARBA00022801"/>
    </source>
</evidence>
<keyword evidence="5" id="KW-0460">Magnesium</keyword>
<evidence type="ECO:0000259" key="13">
    <source>
        <dbReference type="PROSITE" id="PS50158"/>
    </source>
</evidence>
<dbReference type="InterPro" id="IPR057670">
    <property type="entry name" value="SH3_retrovirus"/>
</dbReference>
<dbReference type="InterPro" id="IPR036397">
    <property type="entry name" value="RNaseH_sf"/>
</dbReference>
<sequence length="1485" mass="170172">MEGQKVDTIRSLKFDGKNFLAYKEGLKAALRARKCWKILIGEETKPEKDGTPATKKKRKEWREKELLLNDILTNTLDDVTRVRLAHLNKPQAKWAALVDDFEKKSFAVALFKRRELLNVEFDAESESIRDYIHRVEAIRQELTLMHEEVSDKEMITALLTGLGAKYESMVETFDNLDDYSLQQVKIKLTSREERLNQAKAVTEAKARKQGNSQAGVSEPQFGSTQADEKEVSFVKKKRGRGEAGRGQAKRRCAEIDCHNCGRFGHYAYECRAPKKEQQQGGKQSQGNWKGKRQKQQNDNDTCDDLPGYYNPSKTGGKKGKSVNMIEVVEKRPMPCFTGTEVENASGNSFFIPFVLDNASGVNICGCKEAFVSLTSECDTVMKWFDNSRKKVQMQGLIKFAIVDAQTNARVWITVEALYVEGATNLLSQRKLYKEYGFLAQTSEDQEETTLTNRVKYIAWKFDIIADLYQTTVEVPRSLQTLAVLQTSAQPTRTLRMWHHRLAHANWQVIKDMSSKEMVKGLELTKEDRCGKADCLDCDMAKMKRMSFKKTTPKRTSVPFVKVLMDLSFIAVPTLECNTVYLHLIDEGSRYQWLYGQKTKEETVEKMKCFRDEVSAKYHKLVNTFHSDQGTEFLNQEASAMCAGESIQIFAHPHTPEEVCLIEKAHDVLMNKVRSVLYSCGLPGMMWGEAASYVIETANRTSTKGNVSQLTPHEKMFGSKPSVRHLHPFGCLAIKFVDKVYRKDKLSVKGAPALMVGYATKTKGYRLLDLETGVITEHRHENVKFYEETTVDRSYVQKLLNEAYRLRRRPNLDSTKLPLVRFPLVDVNELDRSDRDSELRRELGIEISPVKASSGDQEQKQQETADVSESEESLEDKPPPPRKRHLPVEVKTPRRSTRARKKPTRLEDFVSTVFSSSASATATMKIQVPKSWKEMMVSPRKKKWLEATKEEFLAQLENGTWELVPRPKSAHILKNKWVWTLKENELRVLWFKARLVVLGCYQIWGIDFDETFAPVVRFETLRLVYLWAGLTKPVAKQFDFVTAFLNAPTERIIFMEQPEGFVKRGYEDFVCLLKKSICGLRQSPRNWNNTLHLVLVEFGFCQSYKDEGLYWIRIEDRLVLLPIYVDDILLVGNEKDVNFIKYEPETHVSFKQTKYIQDIMAKFNMESAFPVRIPMTVDGVKLQDASPEEHEKCENLPYRSLVECLQYLVSGSRPELGTAVRILSKFLNTYGVVHWRAAKRVLRYLIGSQDMGLQFDFERARQFDKMRLEVYTDANFASEGGDMKSVSGFAVFCNEQLISARCWKQDNLAESTCEAELIAANTGLHDAVWLEQLIDELGLQRESTTLYCDSASARELMKHAGKHRRTKQLNIKDLKIREYMKKRGIKIEPISSKANVADLMTKPLALEAFQQHREKMGVHPAKRKVVESHAQSAPLQNSGVQSVREESNPEADESNKKAAEQQSQVRRGILVSFKKRARAKWKKKNK</sequence>
<reference evidence="15 16" key="1">
    <citation type="submission" date="2018-08" db="EMBL/GenBank/DDBJ databases">
        <title>Genomic investigation of the strawberry pathogen Phytophthora fragariae indicates pathogenicity is determined by transcriptional variation in three key races.</title>
        <authorList>
            <person name="Adams T.M."/>
            <person name="Armitage A.D."/>
            <person name="Sobczyk M.K."/>
            <person name="Bates H.J."/>
            <person name="Dunwell J.M."/>
            <person name="Nellist C.F."/>
            <person name="Harrison R.J."/>
        </authorList>
    </citation>
    <scope>NUCLEOTIDE SEQUENCE [LARGE SCALE GENOMIC DNA]</scope>
    <source>
        <strain evidence="15 16">SCRP333</strain>
    </source>
</reference>
<keyword evidence="11" id="KW-0863">Zinc-finger</keyword>
<dbReference type="Pfam" id="PF07727">
    <property type="entry name" value="RVT_2"/>
    <property type="match status" value="1"/>
</dbReference>
<comment type="caution">
    <text evidence="15">The sequence shown here is derived from an EMBL/GenBank/DDBJ whole genome shotgun (WGS) entry which is preliminary data.</text>
</comment>
<evidence type="ECO:0000256" key="1">
    <source>
        <dbReference type="ARBA" id="ARBA00022722"/>
    </source>
</evidence>
<dbReference type="CDD" id="cd09272">
    <property type="entry name" value="RNase_HI_RT_Ty1"/>
    <property type="match status" value="1"/>
</dbReference>
<organism evidence="15 16">
    <name type="scientific">Phytophthora rubi</name>
    <dbReference type="NCBI Taxonomy" id="129364"/>
    <lineage>
        <taxon>Eukaryota</taxon>
        <taxon>Sar</taxon>
        <taxon>Stramenopiles</taxon>
        <taxon>Oomycota</taxon>
        <taxon>Peronosporomycetes</taxon>
        <taxon>Peronosporales</taxon>
        <taxon>Peronosporaceae</taxon>
        <taxon>Phytophthora</taxon>
    </lineage>
</organism>
<evidence type="ECO:0000256" key="6">
    <source>
        <dbReference type="ARBA" id="ARBA00022908"/>
    </source>
</evidence>
<dbReference type="GO" id="GO:0003964">
    <property type="term" value="F:RNA-directed DNA polymerase activity"/>
    <property type="evidence" value="ECO:0007669"/>
    <property type="project" value="UniProtKB-KW"/>
</dbReference>
<dbReference type="PANTHER" id="PTHR42648:SF11">
    <property type="entry name" value="TRANSPOSON TY4-P GAG-POL POLYPROTEIN"/>
    <property type="match status" value="1"/>
</dbReference>
<feature type="region of interest" description="Disordered" evidence="12">
    <location>
        <begin position="276"/>
        <end position="317"/>
    </location>
</feature>
<dbReference type="InterPro" id="IPR001878">
    <property type="entry name" value="Znf_CCHC"/>
</dbReference>
<dbReference type="InterPro" id="IPR001584">
    <property type="entry name" value="Integrase_cat-core"/>
</dbReference>
<dbReference type="EMBL" id="QXFT01000401">
    <property type="protein sequence ID" value="KAE9344982.1"/>
    <property type="molecule type" value="Genomic_DNA"/>
</dbReference>
<feature type="compositionally biased region" description="Basic residues" evidence="12">
    <location>
        <begin position="892"/>
        <end position="902"/>
    </location>
</feature>
<accession>A0A6A4FJP5</accession>
<dbReference type="GO" id="GO:0008270">
    <property type="term" value="F:zinc ion binding"/>
    <property type="evidence" value="ECO:0007669"/>
    <property type="project" value="UniProtKB-KW"/>
</dbReference>
<evidence type="ECO:0000256" key="7">
    <source>
        <dbReference type="ARBA" id="ARBA00022918"/>
    </source>
</evidence>
<keyword evidence="10" id="KW-0511">Multifunctional enzyme</keyword>
<protein>
    <recommendedName>
        <fullName evidence="17">Retrovirus-related Pol polyprotein from transposon TNT 1-94</fullName>
    </recommendedName>
</protein>
<feature type="region of interest" description="Disordered" evidence="12">
    <location>
        <begin position="845"/>
        <end position="903"/>
    </location>
</feature>
<evidence type="ECO:0000256" key="2">
    <source>
        <dbReference type="ARBA" id="ARBA00022723"/>
    </source>
</evidence>
<keyword evidence="8" id="KW-0808">Transferase</keyword>
<dbReference type="Pfam" id="PF14223">
    <property type="entry name" value="Retrotran_gag_2"/>
    <property type="match status" value="1"/>
</dbReference>
<keyword evidence="9" id="KW-0233">DNA recombination</keyword>
<dbReference type="Proteomes" id="UP000434957">
    <property type="component" value="Unassembled WGS sequence"/>
</dbReference>
<dbReference type="InterPro" id="IPR036875">
    <property type="entry name" value="Znf_CCHC_sf"/>
</dbReference>